<comment type="similarity">
    <text evidence="3">Belongs to the SPT6 family.</text>
</comment>
<dbReference type="Pfam" id="PF14641">
    <property type="entry name" value="HTH_44"/>
    <property type="match status" value="1"/>
</dbReference>
<dbReference type="InterPro" id="IPR036860">
    <property type="entry name" value="SH2_dom_sf"/>
</dbReference>
<evidence type="ECO:0000259" key="13">
    <source>
        <dbReference type="PROSITE" id="PS50001"/>
    </source>
</evidence>
<dbReference type="Pfam" id="PF21710">
    <property type="entry name" value="Spt6_S1"/>
    <property type="match status" value="1"/>
</dbReference>
<keyword evidence="15" id="KW-0251">Elongation factor</keyword>
<dbReference type="GO" id="GO:0140673">
    <property type="term" value="P:transcription elongation-coupled chromatin remodeling"/>
    <property type="evidence" value="ECO:0007669"/>
    <property type="project" value="InterPro"/>
</dbReference>
<dbReference type="InterPro" id="IPR035019">
    <property type="entry name" value="Spt6_SH2_N"/>
</dbReference>
<dbReference type="Pfam" id="PF14639">
    <property type="entry name" value="YqgF"/>
    <property type="match status" value="1"/>
</dbReference>
<dbReference type="InterPro" id="IPR035420">
    <property type="entry name" value="Spt6_SH2"/>
</dbReference>
<evidence type="ECO:0000256" key="3">
    <source>
        <dbReference type="ARBA" id="ARBA00009253"/>
    </source>
</evidence>
<dbReference type="SUPFAM" id="SSF50249">
    <property type="entry name" value="Nucleic acid-binding proteins"/>
    <property type="match status" value="1"/>
</dbReference>
<dbReference type="SMART" id="SM00316">
    <property type="entry name" value="S1"/>
    <property type="match status" value="1"/>
</dbReference>
<keyword evidence="6 11" id="KW-0727">SH2 domain</keyword>
<feature type="compositionally biased region" description="Basic and acidic residues" evidence="12">
    <location>
        <begin position="163"/>
        <end position="183"/>
    </location>
</feature>
<feature type="compositionally biased region" description="Acidic residues" evidence="12">
    <location>
        <begin position="62"/>
        <end position="75"/>
    </location>
</feature>
<dbReference type="InterPro" id="IPR023323">
    <property type="entry name" value="Tex-like_dom_sf"/>
</dbReference>
<comment type="function">
    <text evidence="10">Histone H3-H4 chaperone that plays a role in maintenance of chromatin structure during RNA polymerase II transcription elongation thereby repressing transcription initiation from cryptic promoters. Mediates the reassembly of nucleosomes onto the promoters of at least a selected set of genes during repression; the nucleosome reassembly is essential for transcriptional repression. Essential for viability.</text>
</comment>
<feature type="domain" description="S1 motif" evidence="14">
    <location>
        <begin position="1170"/>
        <end position="1240"/>
    </location>
</feature>
<dbReference type="InterPro" id="IPR037027">
    <property type="entry name" value="YqgF/RNaseH-like_dom_sf"/>
</dbReference>
<dbReference type="InterPro" id="IPR003029">
    <property type="entry name" value="S1_domain"/>
</dbReference>
<comment type="subcellular location">
    <subcellularLocation>
        <location evidence="2">Chromosome</location>
    </subcellularLocation>
    <subcellularLocation>
        <location evidence="1">Nucleus</location>
    </subcellularLocation>
</comment>
<dbReference type="InterPro" id="IPR012337">
    <property type="entry name" value="RNaseH-like_sf"/>
</dbReference>
<evidence type="ECO:0000256" key="4">
    <source>
        <dbReference type="ARBA" id="ARBA00020248"/>
    </source>
</evidence>
<dbReference type="Proteomes" id="UP001140172">
    <property type="component" value="Unassembled WGS sequence"/>
</dbReference>
<dbReference type="Gene3D" id="1.10.10.650">
    <property type="entry name" value="RuvA domain 2-like"/>
    <property type="match status" value="1"/>
</dbReference>
<feature type="compositionally biased region" description="Basic and acidic residues" evidence="12">
    <location>
        <begin position="1515"/>
        <end position="1542"/>
    </location>
</feature>
<dbReference type="SMART" id="SM00252">
    <property type="entry name" value="SH2"/>
    <property type="match status" value="1"/>
</dbReference>
<dbReference type="PANTHER" id="PTHR10145">
    <property type="entry name" value="TRANSCRIPTION ELONGATION FACTOR SPT6"/>
    <property type="match status" value="1"/>
</dbReference>
<keyword evidence="16" id="KW-1185">Reference proteome</keyword>
<feature type="compositionally biased region" description="Acidic residues" evidence="12">
    <location>
        <begin position="145"/>
        <end position="160"/>
    </location>
</feature>
<evidence type="ECO:0000313" key="15">
    <source>
        <dbReference type="EMBL" id="KAJ2779063.1"/>
    </source>
</evidence>
<feature type="compositionally biased region" description="Basic and acidic residues" evidence="12">
    <location>
        <begin position="219"/>
        <end position="238"/>
    </location>
</feature>
<dbReference type="InterPro" id="IPR012340">
    <property type="entry name" value="NA-bd_OB-fold"/>
</dbReference>
<dbReference type="PANTHER" id="PTHR10145:SF6">
    <property type="entry name" value="TRANSCRIPTION ELONGATION FACTOR SPT6"/>
    <property type="match status" value="1"/>
</dbReference>
<dbReference type="SUPFAM" id="SSF55550">
    <property type="entry name" value="SH2 domain"/>
    <property type="match status" value="1"/>
</dbReference>
<dbReference type="GO" id="GO:0003677">
    <property type="term" value="F:DNA binding"/>
    <property type="evidence" value="ECO:0007669"/>
    <property type="project" value="InterPro"/>
</dbReference>
<dbReference type="Gene3D" id="1.10.3500.10">
    <property type="entry name" value="Tex N-terminal region-like"/>
    <property type="match status" value="1"/>
</dbReference>
<dbReference type="GO" id="GO:0042393">
    <property type="term" value="F:histone binding"/>
    <property type="evidence" value="ECO:0007669"/>
    <property type="project" value="TreeGrafter"/>
</dbReference>
<accession>A0A9W8LF54</accession>
<proteinExistence type="inferred from homology"/>
<evidence type="ECO:0000256" key="2">
    <source>
        <dbReference type="ARBA" id="ARBA00004286"/>
    </source>
</evidence>
<dbReference type="InterPro" id="IPR042066">
    <property type="entry name" value="Spt6_death-like"/>
</dbReference>
<dbReference type="EMBL" id="JANBUM010000317">
    <property type="protein sequence ID" value="KAJ2779063.1"/>
    <property type="molecule type" value="Genomic_DNA"/>
</dbReference>
<feature type="domain" description="SH2" evidence="13">
    <location>
        <begin position="1294"/>
        <end position="1397"/>
    </location>
</feature>
<feature type="compositionally biased region" description="Basic and acidic residues" evidence="12">
    <location>
        <begin position="1550"/>
        <end position="1572"/>
    </location>
</feature>
<dbReference type="InterPro" id="IPR017072">
    <property type="entry name" value="TF_Spt6"/>
</dbReference>
<dbReference type="CDD" id="cd09918">
    <property type="entry name" value="SH2_Nterm_SPT6_like"/>
    <property type="match status" value="1"/>
</dbReference>
<dbReference type="Pfam" id="PF14635">
    <property type="entry name" value="HHH_7"/>
    <property type="match status" value="1"/>
</dbReference>
<dbReference type="Pfam" id="PF14633">
    <property type="entry name" value="SH2_2"/>
    <property type="match status" value="1"/>
</dbReference>
<feature type="compositionally biased region" description="Acidic residues" evidence="12">
    <location>
        <begin position="184"/>
        <end position="195"/>
    </location>
</feature>
<dbReference type="Gene3D" id="2.40.50.140">
    <property type="entry name" value="Nucleic acid-binding proteins"/>
    <property type="match status" value="1"/>
</dbReference>
<reference evidence="15" key="1">
    <citation type="submission" date="2022-07" db="EMBL/GenBank/DDBJ databases">
        <title>Phylogenomic reconstructions and comparative analyses of Kickxellomycotina fungi.</title>
        <authorList>
            <person name="Reynolds N.K."/>
            <person name="Stajich J.E."/>
            <person name="Barry K."/>
            <person name="Grigoriev I.V."/>
            <person name="Crous P."/>
            <person name="Smith M.E."/>
        </authorList>
    </citation>
    <scope>NUCLEOTIDE SEQUENCE</scope>
    <source>
        <strain evidence="15">BCRC 34489</strain>
    </source>
</reference>
<protein>
    <recommendedName>
        <fullName evidence="4">Transcription elongation factor SPT6</fullName>
    </recommendedName>
    <alternativeName>
        <fullName evidence="9">Chromatin elongation factor SPT6</fullName>
    </alternativeName>
</protein>
<dbReference type="GO" id="GO:0003746">
    <property type="term" value="F:translation elongation factor activity"/>
    <property type="evidence" value="ECO:0007669"/>
    <property type="project" value="UniProtKB-KW"/>
</dbReference>
<dbReference type="FunFam" id="3.30.505.10:FF:000056">
    <property type="entry name" value="Transcription elongation factor Spt6"/>
    <property type="match status" value="1"/>
</dbReference>
<evidence type="ECO:0000256" key="10">
    <source>
        <dbReference type="ARBA" id="ARBA00093389"/>
    </source>
</evidence>
<sequence>MSDIDDYGSGLDSDRSRRRGFDSEEESDSYDTRRKRYPDDDDDDEEDDEDDNDDELRRDGFVVDDDDVEENQSDDSAERRRRRKKKKKKRRHHHENTEDGYDDDMLDEEDLALVAENTNQSYESGPSSSSKFKRLKRGRARQTLDDDDDEELRAELDDLADNGSDREAVRGRDYGRDDDRGFIEEDVDELGLFDNDNDRDGLARRARDAADDFEEDDGYGDRPAESRRRYGDEIEAPRRSRIQQESHIGAFVDSIDNIDEDAWMELQEIFGTGEEYSFAMNVQQKDDVYRERTLAEVFEPAELEAKLMTHRDEEIRVTDKPERMQLRASGGDSLRDLSDEEIEEETSWIVRQLHLWISKRESGGYGKSDEDTPFPKANFVNERFLAAVLSVLRLMSQDFCEVPYIARHRREVFVTPVSDVAAGEEPEMCQWLTVGDLWRLYDFDQRFRGLLSARRAANRLIMRLSDASAISSENQEYALDLLASSDSVEEVGDVTEWLQAQYASVIHAWAQSQRTGSAPKRAARMAGAWEQAVRAGVDEFVRASGITARQIGNNIRRPGSHAPADSIESPDDIARVLVGSGGGSSHFATVEAAARAGRAAMAQMIALDPQIRRYVRAHCSENASVVVRPTERGVREINDEEHPAFEFKYLRNKPLLAFVGTEQWLAIDKAAREGLLRVEFSLSQETVFNPRDASSDDEVFRADRDRAVRAISALLEPHVRSDAVHDSAAAWDRLRRQAIQDAVRDHILPLVWREISQRLLAQAFDVMADACRRSLESRIDVQPPRTARMDETAVPCVAVVAGGGFESSSRGALRVVVVDEDGLVREEFSADSMRSNSDHAPGDGVEPLLEAISKHAVNVVAVAGMSLQTKRLFEDVNSLIASRGVDVMVTYADDEVARLWWDSAEAQAELPTLRREERYCVAVARTLQDAANAYASLGARVLSLPLHALQRSVDQGALLTVVERAFVNVVSRVGVDINQAAALAHLQHTVQYVAGLGPRKAQGILSRIGTGDRSLETRSELVTRNLCSRRMFINCASFLRVRPPVEVLDSTLVHPEDYELARKMALDALDIEEDDDSGQRGRKRSDAQSRYVAELMDRSPEKLDELDLGKYADELKRLLGVYKLETLRFIKGELQHPDADARREFETPSDKHVLHMLTGETVGETLREDGTSVVAATVVRVQPRFAIVRLDSGLEGFISIANVSDRRIDEVCDELAPGQAVVAVVKRIDLEKMSLDLSMRPSDVADACARARQPVPDTDAVDRYFDFDAEAALRERAKVRQRKATARMRTIPHPLFKPLNAREAEQYLAARPAGDCVIRPSSRGVDHFAVTWKVAEGLFQHIDVREEGKASDVALGQSFFIDDAMYSALDELVAFHVEPIVKRLDDVQHSAKYYDPEADPVYAAQPVAAVLGPNDYSDDYKRRRMELWDTRTTRHLDALAQSTGRGAYCITLNLAKPGSLTMAFKPTPAYRGIMKWTARVEPNAYRLGERGRYPDINGLIVGFKTMQMNPSAGREASRRDAYGAAGVKREDGRRESSRRDGYGGDSYRGSGDRDRDRDRDRGRDGRDRDYGRAPRHGHSSNSGGGGGWDTGPSSSSNYHSVNWVSYLIL</sequence>
<keyword evidence="7" id="KW-0804">Transcription</keyword>
<dbReference type="InterPro" id="IPR032706">
    <property type="entry name" value="Spt6_HHH"/>
</dbReference>
<dbReference type="InterPro" id="IPR028083">
    <property type="entry name" value="Spt6_acidic_N_dom"/>
</dbReference>
<evidence type="ECO:0000256" key="5">
    <source>
        <dbReference type="ARBA" id="ARBA00022454"/>
    </source>
</evidence>
<evidence type="ECO:0000256" key="8">
    <source>
        <dbReference type="ARBA" id="ARBA00023242"/>
    </source>
</evidence>
<evidence type="ECO:0000256" key="6">
    <source>
        <dbReference type="ARBA" id="ARBA00022999"/>
    </source>
</evidence>
<feature type="compositionally biased region" description="Acidic residues" evidence="12">
    <location>
        <begin position="98"/>
        <end position="111"/>
    </location>
</feature>
<dbReference type="FunFam" id="1.10.10.2740:FF:000002">
    <property type="entry name" value="Transcription elongation factor Spt6"/>
    <property type="match status" value="1"/>
</dbReference>
<dbReference type="Gene3D" id="3.30.420.140">
    <property type="entry name" value="YqgF/RNase H-like domain"/>
    <property type="match status" value="1"/>
</dbReference>
<dbReference type="InterPro" id="IPR023319">
    <property type="entry name" value="Tex-like_HTH_dom_sf"/>
</dbReference>
<dbReference type="Gene3D" id="1.10.150.850">
    <property type="entry name" value="Spt6, helix-hairpin-helix domain"/>
    <property type="match status" value="1"/>
</dbReference>
<dbReference type="GO" id="GO:0008023">
    <property type="term" value="C:transcription elongation factor complex"/>
    <property type="evidence" value="ECO:0007669"/>
    <property type="project" value="TreeGrafter"/>
</dbReference>
<dbReference type="InterPro" id="IPR028231">
    <property type="entry name" value="Spt6_YqgF"/>
</dbReference>
<dbReference type="SUPFAM" id="SSF53098">
    <property type="entry name" value="Ribonuclease H-like"/>
    <property type="match status" value="1"/>
</dbReference>
<dbReference type="PROSITE" id="PS50001">
    <property type="entry name" value="SH2"/>
    <property type="match status" value="1"/>
</dbReference>
<dbReference type="Pfam" id="PF14632">
    <property type="entry name" value="SPT6_acidic"/>
    <property type="match status" value="1"/>
</dbReference>
<evidence type="ECO:0000259" key="14">
    <source>
        <dbReference type="PROSITE" id="PS50126"/>
    </source>
</evidence>
<gene>
    <name evidence="15" type="primary">SPT6</name>
    <name evidence="15" type="ORF">GGI15_003994</name>
</gene>
<keyword evidence="5" id="KW-0158">Chromosome</keyword>
<feature type="region of interest" description="Disordered" evidence="12">
    <location>
        <begin position="1"/>
        <end position="238"/>
    </location>
</feature>
<dbReference type="GO" id="GO:0005694">
    <property type="term" value="C:chromosome"/>
    <property type="evidence" value="ECO:0007669"/>
    <property type="project" value="UniProtKB-SubCell"/>
</dbReference>
<dbReference type="Gene3D" id="1.10.10.2740">
    <property type="entry name" value="Spt6, Death-like domain"/>
    <property type="match status" value="1"/>
</dbReference>
<evidence type="ECO:0000313" key="16">
    <source>
        <dbReference type="Proteomes" id="UP001140172"/>
    </source>
</evidence>
<feature type="compositionally biased region" description="Basic and acidic residues" evidence="12">
    <location>
        <begin position="196"/>
        <end position="210"/>
    </location>
</feature>
<dbReference type="GO" id="GO:0031491">
    <property type="term" value="F:nucleosome binding"/>
    <property type="evidence" value="ECO:0007669"/>
    <property type="project" value="TreeGrafter"/>
</dbReference>
<organism evidence="15 16">
    <name type="scientific">Coemansia interrupta</name>
    <dbReference type="NCBI Taxonomy" id="1126814"/>
    <lineage>
        <taxon>Eukaryota</taxon>
        <taxon>Fungi</taxon>
        <taxon>Fungi incertae sedis</taxon>
        <taxon>Zoopagomycota</taxon>
        <taxon>Kickxellomycotina</taxon>
        <taxon>Kickxellomycetes</taxon>
        <taxon>Kickxellales</taxon>
        <taxon>Kickxellaceae</taxon>
        <taxon>Coemansia</taxon>
    </lineage>
</organism>
<dbReference type="Gene3D" id="3.30.505.10">
    <property type="entry name" value="SH2 domain"/>
    <property type="match status" value="2"/>
</dbReference>
<dbReference type="PROSITE" id="PS50126">
    <property type="entry name" value="S1"/>
    <property type="match status" value="1"/>
</dbReference>
<feature type="compositionally biased region" description="Basic residues" evidence="12">
    <location>
        <begin position="131"/>
        <end position="140"/>
    </location>
</feature>
<evidence type="ECO:0000256" key="9">
    <source>
        <dbReference type="ARBA" id="ARBA00029871"/>
    </source>
</evidence>
<dbReference type="InterPro" id="IPR010994">
    <property type="entry name" value="RuvA_2-like"/>
</dbReference>
<keyword evidence="8" id="KW-0539">Nucleus</keyword>
<evidence type="ECO:0000256" key="12">
    <source>
        <dbReference type="SAM" id="MobiDB-lite"/>
    </source>
</evidence>
<dbReference type="GO" id="GO:0034728">
    <property type="term" value="P:nucleosome organization"/>
    <property type="evidence" value="ECO:0007669"/>
    <property type="project" value="TreeGrafter"/>
</dbReference>
<dbReference type="SUPFAM" id="SSF47781">
    <property type="entry name" value="RuvA domain 2-like"/>
    <property type="match status" value="2"/>
</dbReference>
<evidence type="ECO:0000256" key="1">
    <source>
        <dbReference type="ARBA" id="ARBA00004123"/>
    </source>
</evidence>
<comment type="caution">
    <text evidence="15">The sequence shown here is derived from an EMBL/GenBank/DDBJ whole genome shotgun (WGS) entry which is preliminary data.</text>
</comment>
<feature type="compositionally biased region" description="Polar residues" evidence="12">
    <location>
        <begin position="116"/>
        <end position="130"/>
    </location>
</feature>
<name>A0A9W8LF54_9FUNG</name>
<feature type="compositionally biased region" description="Acidic residues" evidence="12">
    <location>
        <begin position="39"/>
        <end position="54"/>
    </location>
</feature>
<dbReference type="InterPro" id="IPR000980">
    <property type="entry name" value="SH2"/>
</dbReference>
<feature type="compositionally biased region" description="Basic and acidic residues" evidence="12">
    <location>
        <begin position="12"/>
        <end position="22"/>
    </location>
</feature>
<keyword evidence="15" id="KW-0648">Protein biosynthesis</keyword>
<dbReference type="InterPro" id="IPR049540">
    <property type="entry name" value="Spt6-like_S1"/>
</dbReference>
<evidence type="ECO:0000256" key="7">
    <source>
        <dbReference type="ARBA" id="ARBA00023163"/>
    </source>
</evidence>
<feature type="region of interest" description="Disordered" evidence="12">
    <location>
        <begin position="1510"/>
        <end position="1596"/>
    </location>
</feature>
<dbReference type="OrthoDB" id="995477at2759"/>
<feature type="compositionally biased region" description="Basic residues" evidence="12">
    <location>
        <begin position="79"/>
        <end position="94"/>
    </location>
</feature>
<evidence type="ECO:0000256" key="11">
    <source>
        <dbReference type="PROSITE-ProRule" id="PRU00191"/>
    </source>
</evidence>
<dbReference type="InterPro" id="IPR028088">
    <property type="entry name" value="Spt6_HTH_DNA-bd_dom"/>
</dbReference>
<dbReference type="SUPFAM" id="SSF158832">
    <property type="entry name" value="Tex N-terminal region-like"/>
    <property type="match status" value="1"/>
</dbReference>